<name>A0A8S5PZ87_9CAUD</name>
<dbReference type="EMBL" id="BK015535">
    <property type="protein sequence ID" value="DAE11701.1"/>
    <property type="molecule type" value="Genomic_DNA"/>
</dbReference>
<proteinExistence type="predicted"/>
<keyword evidence="1" id="KW-0812">Transmembrane</keyword>
<reference evidence="2" key="1">
    <citation type="journal article" date="2021" name="Proc. Natl. Acad. Sci. U.S.A.">
        <title>A Catalog of Tens of Thousands of Viruses from Human Metagenomes Reveals Hidden Associations with Chronic Diseases.</title>
        <authorList>
            <person name="Tisza M.J."/>
            <person name="Buck C.B."/>
        </authorList>
    </citation>
    <scope>NUCLEOTIDE SEQUENCE</scope>
    <source>
        <strain evidence="2">Ct2vX3</strain>
    </source>
</reference>
<evidence type="ECO:0000313" key="2">
    <source>
        <dbReference type="EMBL" id="DAE11701.1"/>
    </source>
</evidence>
<accession>A0A8S5PZ87</accession>
<keyword evidence="1" id="KW-0472">Membrane</keyword>
<protein>
    <submittedName>
        <fullName evidence="2">Chitin synthase regulator</fullName>
    </submittedName>
</protein>
<keyword evidence="1" id="KW-1133">Transmembrane helix</keyword>
<feature type="transmembrane region" description="Helical" evidence="1">
    <location>
        <begin position="6"/>
        <end position="26"/>
    </location>
</feature>
<sequence length="44" mass="5604">MTWRLLWDLLLVLFLLIFQKFLLFSIQKLRQREIMDLYQYNIIN</sequence>
<organism evidence="2">
    <name type="scientific">Siphoviridae sp. ct2vX3</name>
    <dbReference type="NCBI Taxonomy" id="2825318"/>
    <lineage>
        <taxon>Viruses</taxon>
        <taxon>Duplodnaviria</taxon>
        <taxon>Heunggongvirae</taxon>
        <taxon>Uroviricota</taxon>
        <taxon>Caudoviricetes</taxon>
    </lineage>
</organism>
<evidence type="ECO:0000256" key="1">
    <source>
        <dbReference type="SAM" id="Phobius"/>
    </source>
</evidence>